<proteinExistence type="inferred from homology"/>
<organism evidence="4 5">
    <name type="scientific">Trichomonascus ciferrii</name>
    <dbReference type="NCBI Taxonomy" id="44093"/>
    <lineage>
        <taxon>Eukaryota</taxon>
        <taxon>Fungi</taxon>
        <taxon>Dikarya</taxon>
        <taxon>Ascomycota</taxon>
        <taxon>Saccharomycotina</taxon>
        <taxon>Dipodascomycetes</taxon>
        <taxon>Dipodascales</taxon>
        <taxon>Trichomonascaceae</taxon>
        <taxon>Trichomonascus</taxon>
        <taxon>Trichomonascus ciferrii complex</taxon>
    </lineage>
</organism>
<keyword evidence="1" id="KW-0511">Multifunctional enzyme</keyword>
<keyword evidence="1" id="KW-0158">Chromosome</keyword>
<dbReference type="EMBL" id="SWFS01000432">
    <property type="protein sequence ID" value="KAA8904245.1"/>
    <property type="molecule type" value="Genomic_DNA"/>
</dbReference>
<dbReference type="Gene3D" id="3.40.50.300">
    <property type="entry name" value="P-loop containing nucleotide triphosphate hydrolases"/>
    <property type="match status" value="1"/>
</dbReference>
<dbReference type="PANTHER" id="PTHR10887:SF433">
    <property type="entry name" value="DNA REPLICATION ATP-DEPENDENT HELICASE_NUCLEASE DNA2"/>
    <property type="match status" value="1"/>
</dbReference>
<dbReference type="SUPFAM" id="SSF52540">
    <property type="entry name" value="P-loop containing nucleoside triphosphate hydrolases"/>
    <property type="match status" value="1"/>
</dbReference>
<dbReference type="GO" id="GO:0046872">
    <property type="term" value="F:metal ion binding"/>
    <property type="evidence" value="ECO:0007669"/>
    <property type="project" value="UniProtKB-UniRule"/>
</dbReference>
<feature type="region of interest" description="Disordered" evidence="2">
    <location>
        <begin position="164"/>
        <end position="198"/>
    </location>
</feature>
<dbReference type="GO" id="GO:0033567">
    <property type="term" value="P:DNA replication, Okazaki fragment processing"/>
    <property type="evidence" value="ECO:0007669"/>
    <property type="project" value="UniProtKB-UniRule"/>
</dbReference>
<evidence type="ECO:0000259" key="3">
    <source>
        <dbReference type="Pfam" id="PF13087"/>
    </source>
</evidence>
<keyword evidence="1" id="KW-0067">ATP-binding</keyword>
<dbReference type="PANTHER" id="PTHR10887">
    <property type="entry name" value="DNA2/NAM7 HELICASE FAMILY"/>
    <property type="match status" value="1"/>
</dbReference>
<dbReference type="InterPro" id="IPR045055">
    <property type="entry name" value="DNA2/NAM7-like"/>
</dbReference>
<comment type="catalytic activity">
    <reaction evidence="1">
        <text>ATP + H2O = ADP + phosphate + H(+)</text>
        <dbReference type="Rhea" id="RHEA:13065"/>
        <dbReference type="ChEBI" id="CHEBI:15377"/>
        <dbReference type="ChEBI" id="CHEBI:15378"/>
        <dbReference type="ChEBI" id="CHEBI:30616"/>
        <dbReference type="ChEBI" id="CHEBI:43474"/>
        <dbReference type="ChEBI" id="CHEBI:456216"/>
        <dbReference type="EC" id="3.6.4.12"/>
    </reaction>
</comment>
<dbReference type="GO" id="GO:0005634">
    <property type="term" value="C:nucleus"/>
    <property type="evidence" value="ECO:0007669"/>
    <property type="project" value="UniProtKB-SubCell"/>
</dbReference>
<dbReference type="OrthoDB" id="6513042at2759"/>
<keyword evidence="1" id="KW-0408">Iron</keyword>
<keyword evidence="1" id="KW-0540">Nuclease</keyword>
<evidence type="ECO:0000313" key="5">
    <source>
        <dbReference type="Proteomes" id="UP000761534"/>
    </source>
</evidence>
<evidence type="ECO:0000256" key="1">
    <source>
        <dbReference type="RuleBase" id="RU367041"/>
    </source>
</evidence>
<dbReference type="Proteomes" id="UP000761534">
    <property type="component" value="Unassembled WGS sequence"/>
</dbReference>
<comment type="function">
    <text evidence="1">Key enzyme involved in DNA replication and DNA repair. Involved in Okazaki fragments processing by cleaving long flaps that escape FEN1: flaps that are longer than 27 nucleotides are coated by replication protein A complex (RPA), leading to recruit DNA2 which cleaves the flap until it is too short to bind RPA and becomes a substrate for FEN1. Also involved in 5'-end resection of DNA during double-strand break (DSB) repair by mediating the cleavage of 5'-ssDNA.</text>
</comment>
<keyword evidence="1" id="KW-0347">Helicase</keyword>
<comment type="subcellular location">
    <subcellularLocation>
        <location evidence="1">Nucleus</location>
    </subcellularLocation>
    <subcellularLocation>
        <location evidence="1">Chromosome</location>
    </subcellularLocation>
</comment>
<dbReference type="InterPro" id="IPR047187">
    <property type="entry name" value="SF1_C_Upf1"/>
</dbReference>
<reference evidence="4" key="1">
    <citation type="journal article" date="2019" name="G3 (Bethesda)">
        <title>Genome Assemblies of Two Rare Opportunistic Yeast Pathogens: Diutina rugosa (syn. Candida rugosa) and Trichomonascus ciferrii (syn. Candida ciferrii).</title>
        <authorList>
            <person name="Mixao V."/>
            <person name="Saus E."/>
            <person name="Hansen A.P."/>
            <person name="Lass-Florl C."/>
            <person name="Gabaldon T."/>
        </authorList>
    </citation>
    <scope>NUCLEOTIDE SEQUENCE</scope>
    <source>
        <strain evidence="4">CBS 4856</strain>
    </source>
</reference>
<keyword evidence="1" id="KW-0004">4Fe-4S</keyword>
<comment type="caution">
    <text evidence="4">The sequence shown here is derived from an EMBL/GenBank/DDBJ whole genome shotgun (WGS) entry which is preliminary data.</text>
</comment>
<dbReference type="GO" id="GO:0003677">
    <property type="term" value="F:DNA binding"/>
    <property type="evidence" value="ECO:0007669"/>
    <property type="project" value="UniProtKB-UniRule"/>
</dbReference>
<accession>A0A642US32</accession>
<dbReference type="EC" id="3.6.4.12" evidence="1"/>
<keyword evidence="1" id="KW-0238">DNA-binding</keyword>
<keyword evidence="1" id="KW-0479">Metal-binding</keyword>
<dbReference type="GO" id="GO:0016887">
    <property type="term" value="F:ATP hydrolysis activity"/>
    <property type="evidence" value="ECO:0007669"/>
    <property type="project" value="RHEA"/>
</dbReference>
<gene>
    <name evidence="4" type="ORF">TRICI_005555</name>
</gene>
<dbReference type="GO" id="GO:0005694">
    <property type="term" value="C:chromosome"/>
    <property type="evidence" value="ECO:0007669"/>
    <property type="project" value="UniProtKB-SubCell"/>
</dbReference>
<feature type="domain" description="DNA2/NAM7 helicase-like C-terminal" evidence="3">
    <location>
        <begin position="1"/>
        <end position="124"/>
    </location>
</feature>
<keyword evidence="1" id="KW-0547">Nucleotide-binding</keyword>
<dbReference type="GO" id="GO:0051539">
    <property type="term" value="F:4 iron, 4 sulfur cluster binding"/>
    <property type="evidence" value="ECO:0007669"/>
    <property type="project" value="UniProtKB-UniRule"/>
</dbReference>
<dbReference type="GO" id="GO:0017116">
    <property type="term" value="F:single-stranded DNA helicase activity"/>
    <property type="evidence" value="ECO:0007669"/>
    <property type="project" value="UniProtKB-UniRule"/>
</dbReference>
<dbReference type="GO" id="GO:0005737">
    <property type="term" value="C:cytoplasm"/>
    <property type="evidence" value="ECO:0007669"/>
    <property type="project" value="TreeGrafter"/>
</dbReference>
<dbReference type="Pfam" id="PF13087">
    <property type="entry name" value="AAA_12"/>
    <property type="match status" value="1"/>
</dbReference>
<sequence>MFLNTDEVPATETYKNERIQNPAEAEIVRQTVEALCECGVPESNLGVITVYRSQLKLLQQNLRQRKGLEILTADRFQGRDKNCIIISLVRANNKGNVGDLLRDWRRLNVTFTRAKSKLIIIGSRKTLEAAEALNEFLKLIDSKGWIYNLPESCIRQYEFPMPLPTPQKTASTKKHKVSQGQEAPGSPTPKRSQEGRQVLSAKALSNRPLLSEVLQEFKPSGR</sequence>
<evidence type="ECO:0000313" key="4">
    <source>
        <dbReference type="EMBL" id="KAA8904245.1"/>
    </source>
</evidence>
<protein>
    <recommendedName>
        <fullName evidence="1">DNA replication ATP-dependent helicase/nuclease</fullName>
        <ecNumber evidence="1">3.1.-.-</ecNumber>
        <ecNumber evidence="1">3.6.4.12</ecNumber>
    </recommendedName>
</protein>
<dbReference type="EC" id="3.1.-.-" evidence="1"/>
<evidence type="ECO:0000256" key="2">
    <source>
        <dbReference type="SAM" id="MobiDB-lite"/>
    </source>
</evidence>
<keyword evidence="1" id="KW-0227">DNA damage</keyword>
<keyword evidence="1" id="KW-0378">Hydrolase</keyword>
<keyword evidence="5" id="KW-1185">Reference proteome</keyword>
<dbReference type="CDD" id="cd18808">
    <property type="entry name" value="SF1_C_Upf1"/>
    <property type="match status" value="1"/>
</dbReference>
<name>A0A642US32_9ASCO</name>
<dbReference type="GO" id="GO:0071932">
    <property type="term" value="P:replication fork reversal"/>
    <property type="evidence" value="ECO:0007669"/>
    <property type="project" value="TreeGrafter"/>
</dbReference>
<dbReference type="GO" id="GO:0005524">
    <property type="term" value="F:ATP binding"/>
    <property type="evidence" value="ECO:0007669"/>
    <property type="project" value="UniProtKB-UniRule"/>
</dbReference>
<keyword evidence="1" id="KW-0539">Nucleus</keyword>
<dbReference type="GO" id="GO:0006281">
    <property type="term" value="P:DNA repair"/>
    <property type="evidence" value="ECO:0007669"/>
    <property type="project" value="UniProtKB-KW"/>
</dbReference>
<dbReference type="InterPro" id="IPR027417">
    <property type="entry name" value="P-loop_NTPase"/>
</dbReference>
<keyword evidence="1" id="KW-0234">DNA repair</keyword>
<dbReference type="GO" id="GO:0017108">
    <property type="term" value="F:5'-flap endonuclease activity"/>
    <property type="evidence" value="ECO:0007669"/>
    <property type="project" value="UniProtKB-UniRule"/>
</dbReference>
<comment type="similarity">
    <text evidence="1">Belongs to the DNA2/NAM7 helicase family.</text>
</comment>
<dbReference type="VEuPathDB" id="FungiDB:TRICI_005555"/>
<dbReference type="AlphaFoldDB" id="A0A642US32"/>
<dbReference type="InterPro" id="IPR041679">
    <property type="entry name" value="DNA2/NAM7-like_C"/>
</dbReference>
<keyword evidence="1" id="KW-0411">Iron-sulfur</keyword>
<keyword evidence="1" id="KW-0235">DNA replication</keyword>